<evidence type="ECO:0000256" key="14">
    <source>
        <dbReference type="ARBA" id="ARBA00042865"/>
    </source>
</evidence>
<dbReference type="PANTHER" id="PTHR46025:SF3">
    <property type="entry name" value="XYLOSYLTRANSFERASE OXT"/>
    <property type="match status" value="1"/>
</dbReference>
<dbReference type="PANTHER" id="PTHR46025">
    <property type="entry name" value="XYLOSYLTRANSFERASE OXT"/>
    <property type="match status" value="1"/>
</dbReference>
<keyword evidence="3" id="KW-0328">Glycosyltransferase</keyword>
<keyword evidence="12" id="KW-1015">Disulfide bond</keyword>
<keyword evidence="7" id="KW-0256">Endoplasmic reticulum</keyword>
<organism evidence="15">
    <name type="scientific">Pedobacter sp. KACC 23697</name>
    <dbReference type="NCBI Taxonomy" id="3149230"/>
    <lineage>
        <taxon>Bacteria</taxon>
        <taxon>Pseudomonadati</taxon>
        <taxon>Bacteroidota</taxon>
        <taxon>Sphingobacteriia</taxon>
        <taxon>Sphingobacteriales</taxon>
        <taxon>Sphingobacteriaceae</taxon>
        <taxon>Pedobacter</taxon>
    </lineage>
</organism>
<dbReference type="GO" id="GO:0015012">
    <property type="term" value="P:heparan sulfate proteoglycan biosynthetic process"/>
    <property type="evidence" value="ECO:0007669"/>
    <property type="project" value="TreeGrafter"/>
</dbReference>
<keyword evidence="10" id="KW-0333">Golgi apparatus</keyword>
<accession>A0AAU7K981</accession>
<evidence type="ECO:0000256" key="13">
    <source>
        <dbReference type="ARBA" id="ARBA00023180"/>
    </source>
</evidence>
<dbReference type="GO" id="GO:0016020">
    <property type="term" value="C:membrane"/>
    <property type="evidence" value="ECO:0007669"/>
    <property type="project" value="InterPro"/>
</dbReference>
<evidence type="ECO:0000256" key="7">
    <source>
        <dbReference type="ARBA" id="ARBA00022824"/>
    </source>
</evidence>
<evidence type="ECO:0000256" key="6">
    <source>
        <dbReference type="ARBA" id="ARBA00022723"/>
    </source>
</evidence>
<keyword evidence="6" id="KW-0479">Metal-binding</keyword>
<protein>
    <recommendedName>
        <fullName evidence="14">Peptide O-xylosyltransferase</fullName>
    </recommendedName>
</protein>
<evidence type="ECO:0000256" key="4">
    <source>
        <dbReference type="ARBA" id="ARBA00022679"/>
    </source>
</evidence>
<dbReference type="GO" id="GO:0030158">
    <property type="term" value="F:protein xylosyltransferase activity"/>
    <property type="evidence" value="ECO:0007669"/>
    <property type="project" value="InterPro"/>
</dbReference>
<evidence type="ECO:0000256" key="9">
    <source>
        <dbReference type="ARBA" id="ARBA00022989"/>
    </source>
</evidence>
<evidence type="ECO:0000256" key="1">
    <source>
        <dbReference type="ARBA" id="ARBA00004323"/>
    </source>
</evidence>
<name>A0AAU7K981_9SPHI</name>
<evidence type="ECO:0000313" key="15">
    <source>
        <dbReference type="EMBL" id="XBO49060.1"/>
    </source>
</evidence>
<gene>
    <name evidence="15" type="ORF">ABEG20_05520</name>
</gene>
<dbReference type="AlphaFoldDB" id="A0AAU7K981"/>
<evidence type="ECO:0000256" key="10">
    <source>
        <dbReference type="ARBA" id="ARBA00023034"/>
    </source>
</evidence>
<dbReference type="InterPro" id="IPR043538">
    <property type="entry name" value="XYLT"/>
</dbReference>
<dbReference type="GO" id="GO:0050650">
    <property type="term" value="P:chondroitin sulfate proteoglycan biosynthetic process"/>
    <property type="evidence" value="ECO:0007669"/>
    <property type="project" value="TreeGrafter"/>
</dbReference>
<evidence type="ECO:0000256" key="3">
    <source>
        <dbReference type="ARBA" id="ARBA00022676"/>
    </source>
</evidence>
<dbReference type="InterPro" id="IPR003406">
    <property type="entry name" value="Glyco_trans_14"/>
</dbReference>
<dbReference type="EMBL" id="CP157485">
    <property type="protein sequence ID" value="XBO49060.1"/>
    <property type="molecule type" value="Genomic_DNA"/>
</dbReference>
<comment type="subcellular location">
    <subcellularLocation>
        <location evidence="2">Endoplasmic reticulum membrane</location>
        <topology evidence="2">Single-pass type II membrane protein</topology>
    </subcellularLocation>
    <subcellularLocation>
        <location evidence="1">Golgi apparatus membrane</location>
        <topology evidence="1">Single-pass type II membrane protein</topology>
    </subcellularLocation>
</comment>
<reference evidence="15" key="1">
    <citation type="submission" date="2024-05" db="EMBL/GenBank/DDBJ databases">
        <authorList>
            <person name="Kim S."/>
            <person name="Heo J."/>
            <person name="Choi H."/>
            <person name="Choi Y."/>
            <person name="Kwon S.-W."/>
            <person name="Kim Y."/>
        </authorList>
    </citation>
    <scope>NUCLEOTIDE SEQUENCE</scope>
    <source>
        <strain evidence="15">KACC 23697</strain>
    </source>
</reference>
<keyword evidence="4" id="KW-0808">Transferase</keyword>
<evidence type="ECO:0000256" key="5">
    <source>
        <dbReference type="ARBA" id="ARBA00022692"/>
    </source>
</evidence>
<evidence type="ECO:0000256" key="8">
    <source>
        <dbReference type="ARBA" id="ARBA00022968"/>
    </source>
</evidence>
<dbReference type="GO" id="GO:0046872">
    <property type="term" value="F:metal ion binding"/>
    <property type="evidence" value="ECO:0007669"/>
    <property type="project" value="UniProtKB-KW"/>
</dbReference>
<dbReference type="Pfam" id="PF02485">
    <property type="entry name" value="Branch"/>
    <property type="match status" value="1"/>
</dbReference>
<keyword evidence="5" id="KW-0812">Transmembrane</keyword>
<evidence type="ECO:0000256" key="11">
    <source>
        <dbReference type="ARBA" id="ARBA00023136"/>
    </source>
</evidence>
<evidence type="ECO:0000256" key="12">
    <source>
        <dbReference type="ARBA" id="ARBA00023157"/>
    </source>
</evidence>
<evidence type="ECO:0000256" key="2">
    <source>
        <dbReference type="ARBA" id="ARBA00004648"/>
    </source>
</evidence>
<sequence>MNLTYVILAHDDPKNLERLVSCLSAENVKFVVHIDIRAELSTFTNRFTALDLVNITFIKKRCESYWGSFAIVQATLNCLKAVCDKLPFTDRIVVMSGHDYPIKNNRYIYEYLKSNPLSIYLTFNKIPYRIWWKGGKERFPSYEKINEVLKIYAGSQWFSLPKYALKIIFDFIKLNPDFVRYFQTVDIPDESFFQTLFLNCGEKIIEDNLINQGLHLIKWDSPYTHPRYLNEQHFALIKRSSFLFARKFNAESPSKILDKIDINLLYQKGKCYKNIENKLVVNEAQQKCAVLFLTNKSDRTTLSVYQKLKREAPDRHEVFLMYHQTRKVISKSISIQNPIPFTDNILRSTGFNAINNKLTPGSNHFPLFDYYQQNQGYDYYWYIEDDVRFNGDWSVFFDSFKQDSTDFLTCHVRRYQDEPNWFWWETLKHNSGIRIPLNFRLRSFNPIFRISKRALAFLNNAFKTGWSGHHEVTMVSLLFSAGFSIADLGDRGEFVSSMVTKTHYKSALPDLHGNVSTGSMRFRPTIEAIEMTDEILYHPVKTVNSKKTDWQNSYHK</sequence>
<keyword evidence="9" id="KW-1133">Transmembrane helix</keyword>
<dbReference type="RefSeq" id="WP_406826393.1">
    <property type="nucleotide sequence ID" value="NZ_CP157485.1"/>
</dbReference>
<keyword evidence="11" id="KW-0472">Membrane</keyword>
<keyword evidence="8" id="KW-0735">Signal-anchor</keyword>
<proteinExistence type="predicted"/>
<keyword evidence="13" id="KW-0325">Glycoprotein</keyword>